<evidence type="ECO:0008006" key="4">
    <source>
        <dbReference type="Google" id="ProtNLM"/>
    </source>
</evidence>
<keyword evidence="2" id="KW-0472">Membrane</keyword>
<evidence type="ECO:0000313" key="3">
    <source>
        <dbReference type="EMBL" id="HGS04165.1"/>
    </source>
</evidence>
<dbReference type="EMBL" id="DSXI01000012">
    <property type="protein sequence ID" value="HGS04165.1"/>
    <property type="molecule type" value="Genomic_DNA"/>
</dbReference>
<feature type="transmembrane region" description="Helical" evidence="2">
    <location>
        <begin position="137"/>
        <end position="155"/>
    </location>
</feature>
<dbReference type="AlphaFoldDB" id="A0A7V4G688"/>
<feature type="transmembrane region" description="Helical" evidence="2">
    <location>
        <begin position="20"/>
        <end position="42"/>
    </location>
</feature>
<organism evidence="3">
    <name type="scientific">Desulfobacca acetoxidans</name>
    <dbReference type="NCBI Taxonomy" id="60893"/>
    <lineage>
        <taxon>Bacteria</taxon>
        <taxon>Pseudomonadati</taxon>
        <taxon>Thermodesulfobacteriota</taxon>
        <taxon>Desulfobaccia</taxon>
        <taxon>Desulfobaccales</taxon>
        <taxon>Desulfobaccaceae</taxon>
        <taxon>Desulfobacca</taxon>
    </lineage>
</organism>
<sequence>MEMHPVFLFLDPYLIWGYRLTPVVWLNYLLGTFILALLALLLGELTSTLAGHLVRPRLEEITAKAKKYHDLSLEALKAGDRPAYEAANRLANEAFNKVFYMQVALSATFFWPVFLALGWMQSRFYGVELPLPGVNFSLGYLAVFILLYGTAYFIYKRLRKLLTQPRRGPGELAPRLPSAQVENPEIIPKKP</sequence>
<proteinExistence type="predicted"/>
<accession>A0A7V4G688</accession>
<keyword evidence="2" id="KW-1133">Transmembrane helix</keyword>
<gene>
    <name evidence="3" type="ORF">ENT08_00205</name>
</gene>
<evidence type="ECO:0000256" key="2">
    <source>
        <dbReference type="SAM" id="Phobius"/>
    </source>
</evidence>
<reference evidence="3" key="1">
    <citation type="journal article" date="2020" name="mSystems">
        <title>Genome- and Community-Level Interaction Insights into Carbon Utilization and Element Cycling Functions of Hydrothermarchaeota in Hydrothermal Sediment.</title>
        <authorList>
            <person name="Zhou Z."/>
            <person name="Liu Y."/>
            <person name="Xu W."/>
            <person name="Pan J."/>
            <person name="Luo Z.H."/>
            <person name="Li M."/>
        </authorList>
    </citation>
    <scope>NUCLEOTIDE SEQUENCE [LARGE SCALE GENOMIC DNA]</scope>
    <source>
        <strain evidence="3">SpSt-548</strain>
    </source>
</reference>
<feature type="transmembrane region" description="Helical" evidence="2">
    <location>
        <begin position="98"/>
        <end position="117"/>
    </location>
</feature>
<comment type="caution">
    <text evidence="3">The sequence shown here is derived from an EMBL/GenBank/DDBJ whole genome shotgun (WGS) entry which is preliminary data.</text>
</comment>
<feature type="region of interest" description="Disordered" evidence="1">
    <location>
        <begin position="169"/>
        <end position="191"/>
    </location>
</feature>
<protein>
    <recommendedName>
        <fullName evidence="4">DUF106 domain-containing protein</fullName>
    </recommendedName>
</protein>
<evidence type="ECO:0000256" key="1">
    <source>
        <dbReference type="SAM" id="MobiDB-lite"/>
    </source>
</evidence>
<name>A0A7V4G688_9BACT</name>
<keyword evidence="2" id="KW-0812">Transmembrane</keyword>